<evidence type="ECO:0000256" key="1">
    <source>
        <dbReference type="ARBA" id="ARBA00004239"/>
    </source>
</evidence>
<keyword evidence="2 8" id="KW-0645">Protease</keyword>
<dbReference type="InterPro" id="IPR015366">
    <property type="entry name" value="S53_propep"/>
</dbReference>
<evidence type="ECO:0000256" key="4">
    <source>
        <dbReference type="ARBA" id="ARBA00022801"/>
    </source>
</evidence>
<evidence type="ECO:0000256" key="5">
    <source>
        <dbReference type="ARBA" id="ARBA00022825"/>
    </source>
</evidence>
<keyword evidence="12" id="KW-1185">Reference proteome</keyword>
<protein>
    <recommendedName>
        <fullName evidence="10">Peptidase S53 domain-containing protein</fullName>
    </recommendedName>
</protein>
<dbReference type="PANTHER" id="PTHR14218">
    <property type="entry name" value="PROTEASE S8 TRIPEPTIDYL PEPTIDASE I CLN2"/>
    <property type="match status" value="1"/>
</dbReference>
<feature type="binding site" evidence="8">
    <location>
        <position position="612"/>
    </location>
    <ligand>
        <name>Ca(2+)</name>
        <dbReference type="ChEBI" id="CHEBI:29108"/>
    </ligand>
</feature>
<dbReference type="GO" id="GO:0005576">
    <property type="term" value="C:extracellular region"/>
    <property type="evidence" value="ECO:0007669"/>
    <property type="project" value="UniProtKB-SubCell"/>
</dbReference>
<evidence type="ECO:0000259" key="10">
    <source>
        <dbReference type="PROSITE" id="PS51695"/>
    </source>
</evidence>
<evidence type="ECO:0000256" key="9">
    <source>
        <dbReference type="SAM" id="SignalP"/>
    </source>
</evidence>
<feature type="binding site" evidence="8">
    <location>
        <position position="632"/>
    </location>
    <ligand>
        <name>Ca(2+)</name>
        <dbReference type="ChEBI" id="CHEBI:29108"/>
    </ligand>
</feature>
<dbReference type="GO" id="GO:0046872">
    <property type="term" value="F:metal ion binding"/>
    <property type="evidence" value="ECO:0007669"/>
    <property type="project" value="UniProtKB-UniRule"/>
</dbReference>
<dbReference type="GO" id="GO:0004252">
    <property type="term" value="F:serine-type endopeptidase activity"/>
    <property type="evidence" value="ECO:0007669"/>
    <property type="project" value="UniProtKB-UniRule"/>
</dbReference>
<dbReference type="Proteomes" id="UP000293360">
    <property type="component" value="Unassembled WGS sequence"/>
</dbReference>
<dbReference type="Pfam" id="PF09286">
    <property type="entry name" value="Pro-kuma_activ"/>
    <property type="match status" value="1"/>
</dbReference>
<accession>A0A4Q4TA26</accession>
<comment type="subcellular location">
    <subcellularLocation>
        <location evidence="1">Secreted</location>
        <location evidence="1">Extracellular space</location>
    </subcellularLocation>
</comment>
<dbReference type="SUPFAM" id="SSF54897">
    <property type="entry name" value="Protease propeptides/inhibitors"/>
    <property type="match status" value="1"/>
</dbReference>
<feature type="domain" description="Peptidase S53" evidence="10">
    <location>
        <begin position="236"/>
        <end position="652"/>
    </location>
</feature>
<dbReference type="InterPro" id="IPR036852">
    <property type="entry name" value="Peptidase_S8/S53_dom_sf"/>
</dbReference>
<feature type="chain" id="PRO_5020749124" description="Peptidase S53 domain-containing protein" evidence="9">
    <location>
        <begin position="19"/>
        <end position="653"/>
    </location>
</feature>
<feature type="binding site" evidence="8">
    <location>
        <position position="630"/>
    </location>
    <ligand>
        <name>Ca(2+)</name>
        <dbReference type="ChEBI" id="CHEBI:29108"/>
    </ligand>
</feature>
<feature type="active site" description="Charge relay system" evidence="8">
    <location>
        <position position="317"/>
    </location>
</feature>
<evidence type="ECO:0000256" key="2">
    <source>
        <dbReference type="ARBA" id="ARBA00022670"/>
    </source>
</evidence>
<comment type="cofactor">
    <cofactor evidence="8">
        <name>Ca(2+)</name>
        <dbReference type="ChEBI" id="CHEBI:29108"/>
    </cofactor>
    <text evidence="8">Binds 1 Ca(2+) ion per subunit.</text>
</comment>
<keyword evidence="5 8" id="KW-0720">Serine protease</keyword>
<dbReference type="GO" id="GO:0006508">
    <property type="term" value="P:proteolysis"/>
    <property type="evidence" value="ECO:0007669"/>
    <property type="project" value="UniProtKB-KW"/>
</dbReference>
<keyword evidence="4 8" id="KW-0378">Hydrolase</keyword>
<evidence type="ECO:0000256" key="8">
    <source>
        <dbReference type="PROSITE-ProRule" id="PRU01032"/>
    </source>
</evidence>
<evidence type="ECO:0000313" key="12">
    <source>
        <dbReference type="Proteomes" id="UP000293360"/>
    </source>
</evidence>
<evidence type="ECO:0000256" key="7">
    <source>
        <dbReference type="ARBA" id="ARBA00023145"/>
    </source>
</evidence>
<keyword evidence="3 8" id="KW-0479">Metal-binding</keyword>
<evidence type="ECO:0000313" key="11">
    <source>
        <dbReference type="EMBL" id="RYP03338.1"/>
    </source>
</evidence>
<evidence type="ECO:0000256" key="3">
    <source>
        <dbReference type="ARBA" id="ARBA00022723"/>
    </source>
</evidence>
<dbReference type="GO" id="GO:0008240">
    <property type="term" value="F:tripeptidyl-peptidase activity"/>
    <property type="evidence" value="ECO:0007669"/>
    <property type="project" value="TreeGrafter"/>
</dbReference>
<evidence type="ECO:0000256" key="6">
    <source>
        <dbReference type="ARBA" id="ARBA00022837"/>
    </source>
</evidence>
<dbReference type="SUPFAM" id="SSF52743">
    <property type="entry name" value="Subtilisin-like"/>
    <property type="match status" value="1"/>
</dbReference>
<dbReference type="PANTHER" id="PTHR14218:SF19">
    <property type="entry name" value="SERINE PROTEASE AORO, PUTATIVE (AFU_ORTHOLOGUE AFUA_6G10250)-RELATED"/>
    <property type="match status" value="1"/>
</dbReference>
<feature type="active site" description="Charge relay system" evidence="8">
    <location>
        <position position="313"/>
    </location>
</feature>
<dbReference type="AlphaFoldDB" id="A0A4Q4TA26"/>
<dbReference type="Gene3D" id="3.40.50.200">
    <property type="entry name" value="Peptidase S8/S53 domain"/>
    <property type="match status" value="1"/>
</dbReference>
<dbReference type="InterPro" id="IPR030400">
    <property type="entry name" value="Sedolisin_dom"/>
</dbReference>
<feature type="active site" description="Charge relay system" evidence="8">
    <location>
        <position position="570"/>
    </location>
</feature>
<dbReference type="OrthoDB" id="409122at2759"/>
<dbReference type="CDD" id="cd04056">
    <property type="entry name" value="Peptidases_S53"/>
    <property type="match status" value="1"/>
</dbReference>
<gene>
    <name evidence="11" type="ORF">DL764_005211</name>
</gene>
<keyword evidence="6 8" id="KW-0106">Calcium</keyword>
<keyword evidence="7" id="KW-0865">Zymogen</keyword>
<proteinExistence type="predicted"/>
<dbReference type="EMBL" id="QJNU01000266">
    <property type="protein sequence ID" value="RYP03338.1"/>
    <property type="molecule type" value="Genomic_DNA"/>
</dbReference>
<dbReference type="PROSITE" id="PS51695">
    <property type="entry name" value="SEDOLISIN"/>
    <property type="match status" value="1"/>
</dbReference>
<comment type="caution">
    <text evidence="11">The sequence shown here is derived from an EMBL/GenBank/DDBJ whole genome shotgun (WGS) entry which is preliminary data.</text>
</comment>
<dbReference type="CDD" id="cd11377">
    <property type="entry name" value="Pro-peptidase_S53"/>
    <property type="match status" value="1"/>
</dbReference>
<dbReference type="SMART" id="SM00944">
    <property type="entry name" value="Pro-kuma_activ"/>
    <property type="match status" value="1"/>
</dbReference>
<dbReference type="STRING" id="155417.A0A4Q4TA26"/>
<feature type="signal peptide" evidence="9">
    <location>
        <begin position="1"/>
        <end position="18"/>
    </location>
</feature>
<organism evidence="11 12">
    <name type="scientific">Monosporascus ibericus</name>
    <dbReference type="NCBI Taxonomy" id="155417"/>
    <lineage>
        <taxon>Eukaryota</taxon>
        <taxon>Fungi</taxon>
        <taxon>Dikarya</taxon>
        <taxon>Ascomycota</taxon>
        <taxon>Pezizomycotina</taxon>
        <taxon>Sordariomycetes</taxon>
        <taxon>Xylariomycetidae</taxon>
        <taxon>Xylariales</taxon>
        <taxon>Xylariales incertae sedis</taxon>
        <taxon>Monosporascus</taxon>
    </lineage>
</organism>
<reference evidence="11 12" key="1">
    <citation type="submission" date="2018-06" db="EMBL/GenBank/DDBJ databases">
        <title>Complete Genomes of Monosporascus.</title>
        <authorList>
            <person name="Robinson A.J."/>
            <person name="Natvig D.O."/>
        </authorList>
    </citation>
    <scope>NUCLEOTIDE SEQUENCE [LARGE SCALE GENOMIC DNA]</scope>
    <source>
        <strain evidence="11 12">CBS 110550</strain>
    </source>
</reference>
<keyword evidence="9" id="KW-0732">Signal</keyword>
<sequence length="653" mass="70889">MRCQITCLLFTLLARSFAGIPTTGNGAHAVHEKRTQTAQVWKRLPTSISPDTILPLAIALAQENLGSAEDELLSVSDPSSPHFARYWSSARVAAHFSATDETFATVTSWLEMSGIYKRRLRRSNGGDWILFNATIQEAEMLLKTKYHLFARQDGQETHLGCDEYSLPESVRRHVDFVMPTVHLGAGSRLDRGYAAPVSTGKFRRTDWNSPGISVLARRQATRPSNASLNLSNCHRYLTPNCLRSMYHLPASDTSHPANSFGIFQPSLASWLPTDLDAFFSLFAPSLIGHRPVMVNVNGGYWQDHMQNWVFNLEADLDFEYAMTLSAPLPVINYQVGTMANYSLLSPLLAAFNNFYCNVLNTSANNEQTDASEMNNVITYDYSDCGALQPPAVLSVSYADNEAAFPSAYLHRQCIEFLKLGLMGTTVIVASGDCGPSGQACECVDPVTGWLKEETDSGAFGLTSPASCPYVTAVGGTQLPPNGSVSDREVAFRYARTSGVSSSGGGFSRVFPVPAYQVNATAKYLASEAAHLRPISSFFNPEGRGVPDVSAHAANYATAVNGKLRTVFGTSASAPVFASIIAMMNNARLRAGKTTVGFLNPVLYSNQVVMSDVVQGGNHGCGKEAFRAREGWDPVTGLGTPDFRKLVDLYLSLP</sequence>
<feature type="binding site" evidence="8">
    <location>
        <position position="611"/>
    </location>
    <ligand>
        <name>Ca(2+)</name>
        <dbReference type="ChEBI" id="CHEBI:29108"/>
    </ligand>
</feature>
<dbReference type="InterPro" id="IPR050819">
    <property type="entry name" value="Tripeptidyl-peptidase_I"/>
</dbReference>
<name>A0A4Q4TA26_9PEZI</name>